<sequence length="333" mass="36412">MICPFLAQRKDAPLADPRHGAAPARSPQGFSGQLAEVDLRLLRVFRTVATRGGFAAAELALGKSKSSISIDISSLEQRLRIRLCRRGRGGFALTPEGRAVLEATDDLLRDIDRFRDRVNIASGVLSGRFALYVIDNMLVYGETGIIQALEIFARQHPQVFISMTSTSAAEIEHALLDGRATAALTLMPTDQPALSASILVTETLHLYCGRRHALFGHDGPLTLAMLENERLIDVSDAATASDWPAIRRRLAFSASAETIDARAMLILTGVYIGFLPDAFAAPMVRDGRLRPLACTDLPPLSTQLHFVVKKEAENSLMVNAFRKALDEARHRET</sequence>
<evidence type="ECO:0000256" key="1">
    <source>
        <dbReference type="ARBA" id="ARBA00009437"/>
    </source>
</evidence>
<dbReference type="Pfam" id="PF03466">
    <property type="entry name" value="LysR_substrate"/>
    <property type="match status" value="1"/>
</dbReference>
<dbReference type="InterPro" id="IPR000847">
    <property type="entry name" value="LysR_HTH_N"/>
</dbReference>
<dbReference type="InterPro" id="IPR005119">
    <property type="entry name" value="LysR_subst-bd"/>
</dbReference>
<dbReference type="Gene3D" id="3.40.190.290">
    <property type="match status" value="1"/>
</dbReference>
<comment type="similarity">
    <text evidence="1">Belongs to the LysR transcriptional regulatory family.</text>
</comment>
<dbReference type="PROSITE" id="PS50931">
    <property type="entry name" value="HTH_LYSR"/>
    <property type="match status" value="1"/>
</dbReference>
<dbReference type="Pfam" id="PF00126">
    <property type="entry name" value="HTH_1"/>
    <property type="match status" value="1"/>
</dbReference>
<dbReference type="SUPFAM" id="SSF46785">
    <property type="entry name" value="Winged helix' DNA-binding domain"/>
    <property type="match status" value="1"/>
</dbReference>
<name>A0A7W4IC04_9PROT</name>
<evidence type="ECO:0000313" key="7">
    <source>
        <dbReference type="Proteomes" id="UP000589085"/>
    </source>
</evidence>
<evidence type="ECO:0000256" key="2">
    <source>
        <dbReference type="ARBA" id="ARBA00023015"/>
    </source>
</evidence>
<keyword evidence="3" id="KW-0238">DNA-binding</keyword>
<dbReference type="EMBL" id="JABEQJ010000008">
    <property type="protein sequence ID" value="MBB2160055.1"/>
    <property type="molecule type" value="Genomic_DNA"/>
</dbReference>
<feature type="domain" description="HTH lysR-type" evidence="5">
    <location>
        <begin position="37"/>
        <end position="94"/>
    </location>
</feature>
<dbReference type="PANTHER" id="PTHR30126:SF98">
    <property type="entry name" value="HTH-TYPE TRANSCRIPTIONAL ACTIVATOR BAUR"/>
    <property type="match status" value="1"/>
</dbReference>
<evidence type="ECO:0000256" key="4">
    <source>
        <dbReference type="ARBA" id="ARBA00023163"/>
    </source>
</evidence>
<dbReference type="Gene3D" id="1.10.10.10">
    <property type="entry name" value="Winged helix-like DNA-binding domain superfamily/Winged helix DNA-binding domain"/>
    <property type="match status" value="1"/>
</dbReference>
<protein>
    <submittedName>
        <fullName evidence="6">LysR family transcriptional regulator</fullName>
    </submittedName>
</protein>
<dbReference type="GO" id="GO:0003700">
    <property type="term" value="F:DNA-binding transcription factor activity"/>
    <property type="evidence" value="ECO:0007669"/>
    <property type="project" value="InterPro"/>
</dbReference>
<dbReference type="GO" id="GO:0000976">
    <property type="term" value="F:transcription cis-regulatory region binding"/>
    <property type="evidence" value="ECO:0007669"/>
    <property type="project" value="TreeGrafter"/>
</dbReference>
<dbReference type="AlphaFoldDB" id="A0A7W4IC04"/>
<reference evidence="6 7" key="1">
    <citation type="submission" date="2020-04" db="EMBL/GenBank/DDBJ databases">
        <title>Description of novel Gluconacetobacter.</title>
        <authorList>
            <person name="Sombolestani A."/>
        </authorList>
    </citation>
    <scope>NUCLEOTIDE SEQUENCE [LARGE SCALE GENOMIC DNA]</scope>
    <source>
        <strain evidence="6 7">LMG 19747</strain>
    </source>
</reference>
<organism evidence="6 7">
    <name type="scientific">Gluconacetobacter sacchari</name>
    <dbReference type="NCBI Taxonomy" id="92759"/>
    <lineage>
        <taxon>Bacteria</taxon>
        <taxon>Pseudomonadati</taxon>
        <taxon>Pseudomonadota</taxon>
        <taxon>Alphaproteobacteria</taxon>
        <taxon>Acetobacterales</taxon>
        <taxon>Acetobacteraceae</taxon>
        <taxon>Gluconacetobacter</taxon>
    </lineage>
</organism>
<keyword evidence="2" id="KW-0805">Transcription regulation</keyword>
<proteinExistence type="inferred from homology"/>
<dbReference type="InterPro" id="IPR036390">
    <property type="entry name" value="WH_DNA-bd_sf"/>
</dbReference>
<dbReference type="SUPFAM" id="SSF53850">
    <property type="entry name" value="Periplasmic binding protein-like II"/>
    <property type="match status" value="1"/>
</dbReference>
<keyword evidence="4" id="KW-0804">Transcription</keyword>
<accession>A0A7W4IC04</accession>
<dbReference type="InterPro" id="IPR036388">
    <property type="entry name" value="WH-like_DNA-bd_sf"/>
</dbReference>
<dbReference type="Proteomes" id="UP000589085">
    <property type="component" value="Unassembled WGS sequence"/>
</dbReference>
<evidence type="ECO:0000313" key="6">
    <source>
        <dbReference type="EMBL" id="MBB2160055.1"/>
    </source>
</evidence>
<dbReference type="PANTHER" id="PTHR30126">
    <property type="entry name" value="HTH-TYPE TRANSCRIPTIONAL REGULATOR"/>
    <property type="match status" value="1"/>
</dbReference>
<comment type="caution">
    <text evidence="6">The sequence shown here is derived from an EMBL/GenBank/DDBJ whole genome shotgun (WGS) entry which is preliminary data.</text>
</comment>
<evidence type="ECO:0000259" key="5">
    <source>
        <dbReference type="PROSITE" id="PS50931"/>
    </source>
</evidence>
<evidence type="ECO:0000256" key="3">
    <source>
        <dbReference type="ARBA" id="ARBA00023125"/>
    </source>
</evidence>
<gene>
    <name evidence="6" type="ORF">HLH48_07685</name>
</gene>
<dbReference type="CDD" id="cd05466">
    <property type="entry name" value="PBP2_LTTR_substrate"/>
    <property type="match status" value="1"/>
</dbReference>